<dbReference type="GO" id="GO:0043138">
    <property type="term" value="F:3'-5' DNA helicase activity"/>
    <property type="evidence" value="ECO:0007669"/>
    <property type="project" value="UniProtKB-EC"/>
</dbReference>
<keyword evidence="10" id="KW-0413">Isomerase</keyword>
<dbReference type="PANTHER" id="PTHR11070:SF48">
    <property type="entry name" value="ATP-DEPENDENT HELICASE_NUCLEASE SUBUNIT A"/>
    <property type="match status" value="1"/>
</dbReference>
<dbReference type="GO" id="GO:0004527">
    <property type="term" value="F:exonuclease activity"/>
    <property type="evidence" value="ECO:0007669"/>
    <property type="project" value="UniProtKB-KW"/>
</dbReference>
<dbReference type="SUPFAM" id="SSF52540">
    <property type="entry name" value="P-loop containing nucleoside triphosphate hydrolases"/>
    <property type="match status" value="1"/>
</dbReference>
<comment type="catalytic activity">
    <reaction evidence="13">
        <text>ATP + H2O = ADP + phosphate + H(+)</text>
        <dbReference type="Rhea" id="RHEA:13065"/>
        <dbReference type="ChEBI" id="CHEBI:15377"/>
        <dbReference type="ChEBI" id="CHEBI:15378"/>
        <dbReference type="ChEBI" id="CHEBI:30616"/>
        <dbReference type="ChEBI" id="CHEBI:43474"/>
        <dbReference type="ChEBI" id="CHEBI:456216"/>
        <dbReference type="EC" id="5.6.2.4"/>
    </reaction>
</comment>
<evidence type="ECO:0000259" key="16">
    <source>
        <dbReference type="PROSITE" id="PS51217"/>
    </source>
</evidence>
<dbReference type="SUPFAM" id="SSF52980">
    <property type="entry name" value="Restriction endonuclease-like"/>
    <property type="match status" value="1"/>
</dbReference>
<evidence type="ECO:0000256" key="10">
    <source>
        <dbReference type="ARBA" id="ARBA00023235"/>
    </source>
</evidence>
<evidence type="ECO:0000313" key="17">
    <source>
        <dbReference type="EMBL" id="TCS90604.1"/>
    </source>
</evidence>
<keyword evidence="1" id="KW-0540">Nuclease</keyword>
<dbReference type="Gene3D" id="1.10.486.10">
    <property type="entry name" value="PCRA, domain 4"/>
    <property type="match status" value="1"/>
</dbReference>
<dbReference type="PROSITE" id="PS51217">
    <property type="entry name" value="UVRD_HELICASE_CTER"/>
    <property type="match status" value="1"/>
</dbReference>
<keyword evidence="18" id="KW-1185">Reference proteome</keyword>
<evidence type="ECO:0000256" key="7">
    <source>
        <dbReference type="ARBA" id="ARBA00022840"/>
    </source>
</evidence>
<keyword evidence="4 14" id="KW-0378">Hydrolase</keyword>
<evidence type="ECO:0000256" key="2">
    <source>
        <dbReference type="ARBA" id="ARBA00022741"/>
    </source>
</evidence>
<dbReference type="InterPro" id="IPR038726">
    <property type="entry name" value="PDDEXK_AddAB-type"/>
</dbReference>
<dbReference type="InterPro" id="IPR000212">
    <property type="entry name" value="DNA_helicase_UvrD/REP"/>
</dbReference>
<dbReference type="InterPro" id="IPR014017">
    <property type="entry name" value="DNA_helicase_UvrD-like_C"/>
</dbReference>
<evidence type="ECO:0000256" key="1">
    <source>
        <dbReference type="ARBA" id="ARBA00022722"/>
    </source>
</evidence>
<dbReference type="GO" id="GO:0005829">
    <property type="term" value="C:cytosol"/>
    <property type="evidence" value="ECO:0007669"/>
    <property type="project" value="TreeGrafter"/>
</dbReference>
<dbReference type="AlphaFoldDB" id="A0A4R3KZ49"/>
<evidence type="ECO:0000313" key="18">
    <source>
        <dbReference type="Proteomes" id="UP000294567"/>
    </source>
</evidence>
<keyword evidence="2 14" id="KW-0547">Nucleotide-binding</keyword>
<feature type="domain" description="UvrD-like helicase ATP-binding" evidence="15">
    <location>
        <begin position="1"/>
        <end position="420"/>
    </location>
</feature>
<comment type="catalytic activity">
    <reaction evidence="11">
        <text>Couples ATP hydrolysis with the unwinding of duplex DNA by translocating in the 3'-5' direction.</text>
        <dbReference type="EC" id="5.6.2.4"/>
    </reaction>
</comment>
<evidence type="ECO:0000256" key="8">
    <source>
        <dbReference type="ARBA" id="ARBA00023125"/>
    </source>
</evidence>
<feature type="domain" description="UvrD-like helicase C-terminal" evidence="16">
    <location>
        <begin position="421"/>
        <end position="708"/>
    </location>
</feature>
<gene>
    <name evidence="17" type="ORF">EDD65_104147</name>
</gene>
<dbReference type="GO" id="GO:0000725">
    <property type="term" value="P:recombinational repair"/>
    <property type="evidence" value="ECO:0007669"/>
    <property type="project" value="TreeGrafter"/>
</dbReference>
<dbReference type="Pfam" id="PF00580">
    <property type="entry name" value="UvrD-helicase"/>
    <property type="match status" value="1"/>
</dbReference>
<keyword evidence="6" id="KW-0269">Exonuclease</keyword>
<dbReference type="EC" id="5.6.2.4" evidence="12"/>
<sequence length="1095" mass="129047">MKNTHAQDKAIKTIDKNVSVNAGAGTGKTKVLTERYIYILENGDLEKGKEIESIVAITFTKKATQEMKERIRKEIKNRIPQNEKWNRFYRDMEKANISTIHSFCGNILRENALKLGIDPMFTVLDDDEGDQLLEEVIQDILLKGIERDEKIYNLVRLFDRDDLNWIANDIKSLYYKIRTVGYTLQEVKKMTLDTIDEFKIDKDNIYYIKETFLYLMSKSRKNSKIYKLKDDHIWIKFYEDSYTEEELIPILEYLYDNIGTNSKEKDKIDELKRAIDHALMIREIEYRWTYDALMDLIIQIDEEYTNRKDELAALDYDDLQILTLRLLEDESIKKKYQNRFKYIMIDEFQDTNELQKNIFYKLCSKDSLLDCSNLFIVGDPKQSIYGFRGADLQVFYDVMEDIEKVSNQKPITLDKNFRSFDTILDFLNSLFGKLMGDKYDALESQHRSNNDIDVEILEKKDIDVLPNVNSSQYNAYVESRLIASRIKELVKNGEFNYGDFALLFRATTIDHIYEEALREYGIPYYNVGGKGFYESQEIIDVLNGLKAISNRYDTIAYIGFLRSPMIGISDKTIYWLLRHNEKNLLDTMTKDIPYIDKEQKRKLIEANRLLNRLIAKKDLCGVESITKELVDGTYFLETLLLQKGGKQALSNIYKFLDIAREFDIKHFSSLEDFIDYIENIRHKDESQGKIQSEEANVVKIMTIHKSKGLQFPVVIIPQMARGFNYNQPSILFNKEKGIGIKHSDKSPLYDIIRNELKEKEEEENKRILYVAMTRAKEKLIIGNQGQERGFKKIIKDHLDEDKVIYIDSVDTNAKEEKAKIKLIKQEIFNRKFSGANTKVVPLLVDIPGYAYKVFNSFSVSQYLDFRYCKKLFFLKHYNRFPVETLYFTSKEEAYTGRIIDPSTRGTIVHEFCEHYRTGVKIDQLLKDIVSSYGLLYNRELEDQLMSYIKNYLKYYREDYDYVYREKDFYIKIEDTYIHGIIDRINIKNGKAEILDFKTNRVDNKEELIEYYKPQLQLYAYAFQNISNIKVNRASILLLETGELENVNINSHELIKNYEEVKNFIDFVKKNNAIKNYDKNYNCNGDCVYDVICNMD</sequence>
<name>A0A4R3KZ49_9FIRM</name>
<protein>
    <recommendedName>
        <fullName evidence="12">DNA 3'-5' helicase</fullName>
        <ecNumber evidence="12">5.6.2.4</ecNumber>
    </recommendedName>
</protein>
<evidence type="ECO:0000256" key="5">
    <source>
        <dbReference type="ARBA" id="ARBA00022806"/>
    </source>
</evidence>
<evidence type="ECO:0000256" key="12">
    <source>
        <dbReference type="ARBA" id="ARBA00034808"/>
    </source>
</evidence>
<evidence type="ECO:0000256" key="9">
    <source>
        <dbReference type="ARBA" id="ARBA00023204"/>
    </source>
</evidence>
<dbReference type="Gene3D" id="3.40.50.300">
    <property type="entry name" value="P-loop containing nucleotide triphosphate hydrolases"/>
    <property type="match status" value="4"/>
</dbReference>
<dbReference type="GO" id="GO:0003677">
    <property type="term" value="F:DNA binding"/>
    <property type="evidence" value="ECO:0007669"/>
    <property type="project" value="UniProtKB-KW"/>
</dbReference>
<dbReference type="CDD" id="cd17932">
    <property type="entry name" value="DEXQc_UvrD"/>
    <property type="match status" value="1"/>
</dbReference>
<keyword evidence="7 14" id="KW-0067">ATP-binding</keyword>
<evidence type="ECO:0000256" key="14">
    <source>
        <dbReference type="PROSITE-ProRule" id="PRU00560"/>
    </source>
</evidence>
<keyword evidence="5 14" id="KW-0347">Helicase</keyword>
<dbReference type="InterPro" id="IPR027417">
    <property type="entry name" value="P-loop_NTPase"/>
</dbReference>
<feature type="binding site" evidence="14">
    <location>
        <begin position="22"/>
        <end position="29"/>
    </location>
    <ligand>
        <name>ATP</name>
        <dbReference type="ChEBI" id="CHEBI:30616"/>
    </ligand>
</feature>
<keyword evidence="9" id="KW-0234">DNA repair</keyword>
<dbReference type="GO" id="GO:0033202">
    <property type="term" value="C:DNA helicase complex"/>
    <property type="evidence" value="ECO:0007669"/>
    <property type="project" value="TreeGrafter"/>
</dbReference>
<dbReference type="Gene3D" id="3.90.320.10">
    <property type="match status" value="1"/>
</dbReference>
<dbReference type="InterPro" id="IPR011335">
    <property type="entry name" value="Restrct_endonuc-II-like"/>
</dbReference>
<proteinExistence type="predicted"/>
<dbReference type="EMBL" id="SMAE01000004">
    <property type="protein sequence ID" value="TCS90604.1"/>
    <property type="molecule type" value="Genomic_DNA"/>
</dbReference>
<accession>A0A4R3KZ49</accession>
<dbReference type="InterPro" id="IPR014016">
    <property type="entry name" value="UvrD-like_ATP-bd"/>
</dbReference>
<reference evidence="17 18" key="1">
    <citation type="submission" date="2019-03" db="EMBL/GenBank/DDBJ databases">
        <title>Genomic Encyclopedia of Type Strains, Phase IV (KMG-IV): sequencing the most valuable type-strain genomes for metagenomic binning, comparative biology and taxonomic classification.</title>
        <authorList>
            <person name="Goeker M."/>
        </authorList>
    </citation>
    <scope>NUCLEOTIDE SEQUENCE [LARGE SCALE GENOMIC DNA]</scope>
    <source>
        <strain evidence="17 18">DSM 26752</strain>
    </source>
</reference>
<evidence type="ECO:0000256" key="13">
    <source>
        <dbReference type="ARBA" id="ARBA00048988"/>
    </source>
</evidence>
<evidence type="ECO:0000256" key="11">
    <source>
        <dbReference type="ARBA" id="ARBA00034617"/>
    </source>
</evidence>
<keyword evidence="8" id="KW-0238">DNA-binding</keyword>
<dbReference type="Pfam" id="PF12705">
    <property type="entry name" value="PDDEXK_1"/>
    <property type="match status" value="1"/>
</dbReference>
<evidence type="ECO:0000256" key="3">
    <source>
        <dbReference type="ARBA" id="ARBA00022763"/>
    </source>
</evidence>
<dbReference type="InterPro" id="IPR011604">
    <property type="entry name" value="PDDEXK-like_dom_sf"/>
</dbReference>
<keyword evidence="3" id="KW-0227">DNA damage</keyword>
<dbReference type="PROSITE" id="PS51198">
    <property type="entry name" value="UVRD_HELICASE_ATP_BIND"/>
    <property type="match status" value="1"/>
</dbReference>
<comment type="caution">
    <text evidence="17">The sequence shown here is derived from an EMBL/GenBank/DDBJ whole genome shotgun (WGS) entry which is preliminary data.</text>
</comment>
<dbReference type="Pfam" id="PF13361">
    <property type="entry name" value="UvrD_C"/>
    <property type="match status" value="1"/>
</dbReference>
<dbReference type="PANTHER" id="PTHR11070">
    <property type="entry name" value="UVRD / RECB / PCRA DNA HELICASE FAMILY MEMBER"/>
    <property type="match status" value="1"/>
</dbReference>
<dbReference type="GO" id="GO:0005524">
    <property type="term" value="F:ATP binding"/>
    <property type="evidence" value="ECO:0007669"/>
    <property type="project" value="UniProtKB-UniRule"/>
</dbReference>
<dbReference type="Proteomes" id="UP000294567">
    <property type="component" value="Unassembled WGS sequence"/>
</dbReference>
<evidence type="ECO:0000256" key="6">
    <source>
        <dbReference type="ARBA" id="ARBA00022839"/>
    </source>
</evidence>
<organism evidence="17 18">
    <name type="scientific">Keratinibaculum paraultunense</name>
    <dbReference type="NCBI Taxonomy" id="1278232"/>
    <lineage>
        <taxon>Bacteria</taxon>
        <taxon>Bacillati</taxon>
        <taxon>Bacillota</taxon>
        <taxon>Tissierellia</taxon>
        <taxon>Tissierellales</taxon>
        <taxon>Tepidimicrobiaceae</taxon>
        <taxon>Keratinibaculum</taxon>
    </lineage>
</organism>
<evidence type="ECO:0000259" key="15">
    <source>
        <dbReference type="PROSITE" id="PS51198"/>
    </source>
</evidence>
<dbReference type="RefSeq" id="WP_202690456.1">
    <property type="nucleotide sequence ID" value="NZ_CP068564.1"/>
</dbReference>
<evidence type="ECO:0000256" key="4">
    <source>
        <dbReference type="ARBA" id="ARBA00022801"/>
    </source>
</evidence>